<proteinExistence type="predicted"/>
<evidence type="ECO:0000313" key="2">
    <source>
        <dbReference type="EMBL" id="KAJ3651292.1"/>
    </source>
</evidence>
<evidence type="ECO:0000256" key="1">
    <source>
        <dbReference type="SAM" id="MobiDB-lite"/>
    </source>
</evidence>
<feature type="region of interest" description="Disordered" evidence="1">
    <location>
        <begin position="27"/>
        <end position="65"/>
    </location>
</feature>
<feature type="region of interest" description="Disordered" evidence="1">
    <location>
        <begin position="82"/>
        <end position="103"/>
    </location>
</feature>
<dbReference type="Proteomes" id="UP001168821">
    <property type="component" value="Unassembled WGS sequence"/>
</dbReference>
<comment type="caution">
    <text evidence="2">The sequence shown here is derived from an EMBL/GenBank/DDBJ whole genome shotgun (WGS) entry which is preliminary data.</text>
</comment>
<sequence>MARAKMACAKVSLRQVGFAPKWLAPSRPRQVGRAKSAAPNSPIPRKTNPCYNNERPQDPPASSLPRLTLSLVGECVAVNFKMDRKPLGRRRGSRSPARQRERG</sequence>
<dbReference type="AlphaFoldDB" id="A0AA38MCK6"/>
<accession>A0AA38MCK6</accession>
<organism evidence="2 3">
    <name type="scientific">Zophobas morio</name>
    <dbReference type="NCBI Taxonomy" id="2755281"/>
    <lineage>
        <taxon>Eukaryota</taxon>
        <taxon>Metazoa</taxon>
        <taxon>Ecdysozoa</taxon>
        <taxon>Arthropoda</taxon>
        <taxon>Hexapoda</taxon>
        <taxon>Insecta</taxon>
        <taxon>Pterygota</taxon>
        <taxon>Neoptera</taxon>
        <taxon>Endopterygota</taxon>
        <taxon>Coleoptera</taxon>
        <taxon>Polyphaga</taxon>
        <taxon>Cucujiformia</taxon>
        <taxon>Tenebrionidae</taxon>
        <taxon>Zophobas</taxon>
    </lineage>
</organism>
<gene>
    <name evidence="2" type="ORF">Zmor_017342</name>
</gene>
<evidence type="ECO:0000313" key="3">
    <source>
        <dbReference type="Proteomes" id="UP001168821"/>
    </source>
</evidence>
<dbReference type="EMBL" id="JALNTZ010000005">
    <property type="protein sequence ID" value="KAJ3651292.1"/>
    <property type="molecule type" value="Genomic_DNA"/>
</dbReference>
<keyword evidence="3" id="KW-1185">Reference proteome</keyword>
<name>A0AA38MCK6_9CUCU</name>
<protein>
    <submittedName>
        <fullName evidence="2">Uncharacterized protein</fullName>
    </submittedName>
</protein>
<reference evidence="2" key="1">
    <citation type="journal article" date="2023" name="G3 (Bethesda)">
        <title>Whole genome assemblies of Zophobas morio and Tenebrio molitor.</title>
        <authorList>
            <person name="Kaur S."/>
            <person name="Stinson S.A."/>
            <person name="diCenzo G.C."/>
        </authorList>
    </citation>
    <scope>NUCLEOTIDE SEQUENCE</scope>
    <source>
        <strain evidence="2">QUZm001</strain>
    </source>
</reference>